<accession>A0ACB9E4R5</accession>
<keyword evidence="2" id="KW-1185">Reference proteome</keyword>
<name>A0ACB9E4R5_CICIN</name>
<gene>
    <name evidence="1" type="ORF">L2E82_25672</name>
</gene>
<sequence>MRQAKIKQNQYHQMRTRQEATGPTIEVGDDGLQEVDVVQTLKGAQTLKGHATAKDLIESGYRMTEVVNALMETPLPLTVEQLTQCDEEVDVVAETQQEEFIEETQPSKQKLKSRKKSERILKEKLSQIKGGPGSTSGDPYTLE</sequence>
<reference evidence="1 2" key="2">
    <citation type="journal article" date="2022" name="Mol. Ecol. Resour.">
        <title>The genomes of chicory, endive, great burdock and yacon provide insights into Asteraceae paleo-polyploidization history and plant inulin production.</title>
        <authorList>
            <person name="Fan W."/>
            <person name="Wang S."/>
            <person name="Wang H."/>
            <person name="Wang A."/>
            <person name="Jiang F."/>
            <person name="Liu H."/>
            <person name="Zhao H."/>
            <person name="Xu D."/>
            <person name="Zhang Y."/>
        </authorList>
    </citation>
    <scope>NUCLEOTIDE SEQUENCE [LARGE SCALE GENOMIC DNA]</scope>
    <source>
        <strain evidence="2">cv. Punajuju</strain>
        <tissue evidence="1">Leaves</tissue>
    </source>
</reference>
<dbReference type="Proteomes" id="UP001055811">
    <property type="component" value="Linkage Group LG04"/>
</dbReference>
<protein>
    <submittedName>
        <fullName evidence="1">Uncharacterized protein</fullName>
    </submittedName>
</protein>
<organism evidence="1 2">
    <name type="scientific">Cichorium intybus</name>
    <name type="common">Chicory</name>
    <dbReference type="NCBI Taxonomy" id="13427"/>
    <lineage>
        <taxon>Eukaryota</taxon>
        <taxon>Viridiplantae</taxon>
        <taxon>Streptophyta</taxon>
        <taxon>Embryophyta</taxon>
        <taxon>Tracheophyta</taxon>
        <taxon>Spermatophyta</taxon>
        <taxon>Magnoliopsida</taxon>
        <taxon>eudicotyledons</taxon>
        <taxon>Gunneridae</taxon>
        <taxon>Pentapetalae</taxon>
        <taxon>asterids</taxon>
        <taxon>campanulids</taxon>
        <taxon>Asterales</taxon>
        <taxon>Asteraceae</taxon>
        <taxon>Cichorioideae</taxon>
        <taxon>Cichorieae</taxon>
        <taxon>Cichoriinae</taxon>
        <taxon>Cichorium</taxon>
    </lineage>
</organism>
<comment type="caution">
    <text evidence="1">The sequence shown here is derived from an EMBL/GenBank/DDBJ whole genome shotgun (WGS) entry which is preliminary data.</text>
</comment>
<dbReference type="EMBL" id="CM042012">
    <property type="protein sequence ID" value="KAI3753613.1"/>
    <property type="molecule type" value="Genomic_DNA"/>
</dbReference>
<reference evidence="2" key="1">
    <citation type="journal article" date="2022" name="Mol. Ecol. Resour.">
        <title>The genomes of chicory, endive, great burdock and yacon provide insights into Asteraceae palaeo-polyploidization history and plant inulin production.</title>
        <authorList>
            <person name="Fan W."/>
            <person name="Wang S."/>
            <person name="Wang H."/>
            <person name="Wang A."/>
            <person name="Jiang F."/>
            <person name="Liu H."/>
            <person name="Zhao H."/>
            <person name="Xu D."/>
            <person name="Zhang Y."/>
        </authorList>
    </citation>
    <scope>NUCLEOTIDE SEQUENCE [LARGE SCALE GENOMIC DNA]</scope>
    <source>
        <strain evidence="2">cv. Punajuju</strain>
    </source>
</reference>
<evidence type="ECO:0000313" key="1">
    <source>
        <dbReference type="EMBL" id="KAI3753613.1"/>
    </source>
</evidence>
<evidence type="ECO:0000313" key="2">
    <source>
        <dbReference type="Proteomes" id="UP001055811"/>
    </source>
</evidence>
<proteinExistence type="predicted"/>